<dbReference type="GO" id="GO:0005737">
    <property type="term" value="C:cytoplasm"/>
    <property type="evidence" value="ECO:0007669"/>
    <property type="project" value="UniProtKB-SubCell"/>
</dbReference>
<comment type="subcellular location">
    <subcellularLocation>
        <location evidence="2 11">Cytoplasm</location>
    </subcellularLocation>
</comment>
<evidence type="ECO:0000256" key="10">
    <source>
        <dbReference type="ARBA" id="ARBA00023002"/>
    </source>
</evidence>
<feature type="binding site" evidence="11">
    <location>
        <begin position="273"/>
        <end position="274"/>
    </location>
    <ligand>
        <name>FMN</name>
        <dbReference type="ChEBI" id="CHEBI:58210"/>
    </ligand>
</feature>
<dbReference type="PANTHER" id="PTHR48109">
    <property type="entry name" value="DIHYDROOROTATE DEHYDROGENASE (QUINONE), MITOCHONDRIAL-RELATED"/>
    <property type="match status" value="1"/>
</dbReference>
<sequence length="316" mass="33273">MSQTSEQRLAVKLPGLNLKNPVMPASGCFAFGDNRYAEMFDLNQLGAIIIKAATLEPRVGNPMPRIAEVPGGVLNAVGLQNPGVDVILKEKLPQLKAKYPELPVIANVAGTQEADYAETARRLSDSGMVDALELNISCPNVKQGGMQFGTDPVSAQAVTAAVKKVSRVPVYVKLSPNVTDIVAIAQAAAAGGADGLSMINTLLGMRLDLKTRQPVLANGTGGLSGPAIKSIAVRMIYQVSQKVDLPIIAMGGISNAEDILEMFMAGASAVAIGTAIFHDPLVFPKVIADLPQKMTDFNIESLSGLIAEVRSQRNEN</sequence>
<evidence type="ECO:0000256" key="11">
    <source>
        <dbReference type="HAMAP-Rule" id="MF_00224"/>
    </source>
</evidence>
<evidence type="ECO:0000256" key="2">
    <source>
        <dbReference type="ARBA" id="ARBA00004496"/>
    </source>
</evidence>
<keyword evidence="9 11" id="KW-0665">Pyrimidine biosynthesis</keyword>
<evidence type="ECO:0000256" key="6">
    <source>
        <dbReference type="ARBA" id="ARBA00022490"/>
    </source>
</evidence>
<dbReference type="InterPro" id="IPR049622">
    <property type="entry name" value="Dihydroorotate_DH_I"/>
</dbReference>
<evidence type="ECO:0000313" key="14">
    <source>
        <dbReference type="Proteomes" id="UP000051451"/>
    </source>
</evidence>
<comment type="similarity">
    <text evidence="4 11">Belongs to the dihydroorotate dehydrogenase family. Type 1 subfamily.</text>
</comment>
<comment type="caution">
    <text evidence="13">The sequence shown here is derived from an EMBL/GenBank/DDBJ whole genome shotgun (WGS) entry which is preliminary data.</text>
</comment>
<feature type="binding site" evidence="11">
    <location>
        <position position="225"/>
    </location>
    <ligand>
        <name>FMN</name>
        <dbReference type="ChEBI" id="CHEBI:58210"/>
    </ligand>
</feature>
<comment type="catalytic activity">
    <reaction evidence="11">
        <text>(S)-dihydroorotate + A = orotate + AH2</text>
        <dbReference type="Rhea" id="RHEA:18073"/>
        <dbReference type="ChEBI" id="CHEBI:13193"/>
        <dbReference type="ChEBI" id="CHEBI:17499"/>
        <dbReference type="ChEBI" id="CHEBI:30839"/>
        <dbReference type="ChEBI" id="CHEBI:30864"/>
    </reaction>
</comment>
<evidence type="ECO:0000256" key="7">
    <source>
        <dbReference type="ARBA" id="ARBA00022630"/>
    </source>
</evidence>
<organism evidence="13 14">
    <name type="scientific">Liquorilactobacillus ghanensis DSM 18630</name>
    <dbReference type="NCBI Taxonomy" id="1423750"/>
    <lineage>
        <taxon>Bacteria</taxon>
        <taxon>Bacillati</taxon>
        <taxon>Bacillota</taxon>
        <taxon>Bacilli</taxon>
        <taxon>Lactobacillales</taxon>
        <taxon>Lactobacillaceae</taxon>
        <taxon>Liquorilactobacillus</taxon>
    </lineage>
</organism>
<dbReference type="RefSeq" id="WP_057870741.1">
    <property type="nucleotide sequence ID" value="NZ_AZGB01000003.1"/>
</dbReference>
<keyword evidence="14" id="KW-1185">Reference proteome</keyword>
<dbReference type="InterPro" id="IPR033888">
    <property type="entry name" value="DHOD_1B"/>
</dbReference>
<dbReference type="InterPro" id="IPR024920">
    <property type="entry name" value="Dihydroorotate_DH_1"/>
</dbReference>
<name>A0A0R1VQ31_9LACO</name>
<dbReference type="InterPro" id="IPR050074">
    <property type="entry name" value="DHO_dehydrogenase"/>
</dbReference>
<dbReference type="Pfam" id="PF01180">
    <property type="entry name" value="DHO_dh"/>
    <property type="match status" value="1"/>
</dbReference>
<dbReference type="GeneID" id="98317998"/>
<evidence type="ECO:0000256" key="5">
    <source>
        <dbReference type="ARBA" id="ARBA00011738"/>
    </source>
</evidence>
<dbReference type="InterPro" id="IPR001295">
    <property type="entry name" value="Dihydroorotate_DH_CS"/>
</dbReference>
<comment type="function">
    <text evidence="11">Catalyzes the conversion of dihydroorotate to orotate.</text>
</comment>
<dbReference type="EMBL" id="AZGB01000003">
    <property type="protein sequence ID" value="KRM07944.1"/>
    <property type="molecule type" value="Genomic_DNA"/>
</dbReference>
<dbReference type="InterPro" id="IPR013785">
    <property type="entry name" value="Aldolase_TIM"/>
</dbReference>
<evidence type="ECO:0000259" key="12">
    <source>
        <dbReference type="Pfam" id="PF01180"/>
    </source>
</evidence>
<proteinExistence type="inferred from homology"/>
<evidence type="ECO:0000256" key="1">
    <source>
        <dbReference type="ARBA" id="ARBA00001694"/>
    </source>
</evidence>
<dbReference type="UniPathway" id="UPA00070"/>
<dbReference type="STRING" id="1423750.FC89_GL002053"/>
<keyword evidence="10 11" id="KW-0560">Oxidoreductase</keyword>
<dbReference type="Gene3D" id="3.20.20.70">
    <property type="entry name" value="Aldolase class I"/>
    <property type="match status" value="1"/>
</dbReference>
<dbReference type="PROSITE" id="PS00911">
    <property type="entry name" value="DHODEHASE_1"/>
    <property type="match status" value="1"/>
</dbReference>
<feature type="binding site" evidence="11">
    <location>
        <position position="107"/>
    </location>
    <ligand>
        <name>FMN</name>
        <dbReference type="ChEBI" id="CHEBI:58210"/>
    </ligand>
</feature>
<keyword evidence="7 11" id="KW-0285">Flavoprotein</keyword>
<evidence type="ECO:0000256" key="9">
    <source>
        <dbReference type="ARBA" id="ARBA00022975"/>
    </source>
</evidence>
<comment type="cofactor">
    <cofactor evidence="11">
        <name>FMN</name>
        <dbReference type="ChEBI" id="CHEBI:58210"/>
    </cofactor>
    <text evidence="11">Binds 1 FMN per subunit.</text>
</comment>
<feature type="binding site" evidence="11">
    <location>
        <position position="135"/>
    </location>
    <ligand>
        <name>substrate</name>
    </ligand>
</feature>
<dbReference type="InterPro" id="IPR012135">
    <property type="entry name" value="Dihydroorotate_DH_1_2"/>
</dbReference>
<feature type="binding site" evidence="11">
    <location>
        <position position="26"/>
    </location>
    <ligand>
        <name>FMN</name>
        <dbReference type="ChEBI" id="CHEBI:58210"/>
    </ligand>
</feature>
<feature type="binding site" evidence="11">
    <location>
        <position position="135"/>
    </location>
    <ligand>
        <name>FMN</name>
        <dbReference type="ChEBI" id="CHEBI:58210"/>
    </ligand>
</feature>
<dbReference type="InterPro" id="IPR005720">
    <property type="entry name" value="Dihydroorotate_DH_cat"/>
</dbReference>
<evidence type="ECO:0000256" key="8">
    <source>
        <dbReference type="ARBA" id="ARBA00022643"/>
    </source>
</evidence>
<feature type="binding site" evidence="11">
    <location>
        <begin position="51"/>
        <end position="52"/>
    </location>
    <ligand>
        <name>FMN</name>
        <dbReference type="ChEBI" id="CHEBI:58210"/>
    </ligand>
</feature>
<keyword evidence="6 11" id="KW-0963">Cytoplasm</keyword>
<evidence type="ECO:0000256" key="3">
    <source>
        <dbReference type="ARBA" id="ARBA00004725"/>
    </source>
</evidence>
<keyword evidence="8 11" id="KW-0288">FMN</keyword>
<feature type="binding site" evidence="11">
    <location>
        <position position="51"/>
    </location>
    <ligand>
        <name>substrate</name>
    </ligand>
</feature>
<dbReference type="SUPFAM" id="SSF51395">
    <property type="entry name" value="FMN-linked oxidoreductases"/>
    <property type="match status" value="1"/>
</dbReference>
<protein>
    <recommendedName>
        <fullName evidence="11">Dihydroorotate dehydrogenase</fullName>
        <shortName evidence="11">DHOD</shortName>
        <shortName evidence="11">DHODase</shortName>
        <shortName evidence="11">DHOdehase</shortName>
        <ecNumber evidence="11">1.3.-.-</ecNumber>
    </recommendedName>
</protein>
<dbReference type="HAMAP" id="MF_00224">
    <property type="entry name" value="DHO_dh_type1"/>
    <property type="match status" value="1"/>
</dbReference>
<dbReference type="GO" id="GO:0044205">
    <property type="term" value="P:'de novo' UMP biosynthetic process"/>
    <property type="evidence" value="ECO:0007669"/>
    <property type="project" value="UniProtKB-UniRule"/>
</dbReference>
<dbReference type="PIRSF" id="PIRSF000164">
    <property type="entry name" value="DHO_oxidase"/>
    <property type="match status" value="1"/>
</dbReference>
<feature type="binding site" evidence="11">
    <location>
        <position position="173"/>
    </location>
    <ligand>
        <name>FMN</name>
        <dbReference type="ChEBI" id="CHEBI:58210"/>
    </ligand>
</feature>
<comment type="pathway">
    <text evidence="3 11">Pyrimidine metabolism; UMP biosynthesis via de novo pathway.</text>
</comment>
<feature type="domain" description="Dihydroorotate dehydrogenase catalytic" evidence="12">
    <location>
        <begin position="9"/>
        <end position="294"/>
    </location>
</feature>
<comment type="catalytic activity">
    <reaction evidence="1">
        <text>(S)-dihydroorotate + fumarate = orotate + succinate</text>
        <dbReference type="Rhea" id="RHEA:30059"/>
        <dbReference type="ChEBI" id="CHEBI:29806"/>
        <dbReference type="ChEBI" id="CHEBI:30031"/>
        <dbReference type="ChEBI" id="CHEBI:30839"/>
        <dbReference type="ChEBI" id="CHEBI:30864"/>
        <dbReference type="EC" id="1.3.98.1"/>
    </reaction>
</comment>
<feature type="active site" description="Nucleophile" evidence="11">
    <location>
        <position position="138"/>
    </location>
</feature>
<comment type="subunit">
    <text evidence="5">Homodimer.</text>
</comment>
<dbReference type="PATRIC" id="fig|1423750.3.peg.2094"/>
<dbReference type="PANTHER" id="PTHR48109:SF1">
    <property type="entry name" value="DIHYDROOROTATE DEHYDROGENASE (FUMARATE)"/>
    <property type="match status" value="1"/>
</dbReference>
<dbReference type="EC" id="1.3.-.-" evidence="11"/>
<dbReference type="NCBIfam" id="TIGR01037">
    <property type="entry name" value="pyrD_sub1_fam"/>
    <property type="match status" value="1"/>
</dbReference>
<feature type="binding site" evidence="11">
    <location>
        <begin position="75"/>
        <end position="79"/>
    </location>
    <ligand>
        <name>substrate</name>
    </ligand>
</feature>
<dbReference type="NCBIfam" id="NF005574">
    <property type="entry name" value="PRK07259.1"/>
    <property type="match status" value="1"/>
</dbReference>
<dbReference type="CDD" id="cd04740">
    <property type="entry name" value="DHOD_1B_like"/>
    <property type="match status" value="1"/>
</dbReference>
<feature type="binding site" evidence="11">
    <location>
        <begin position="200"/>
        <end position="201"/>
    </location>
    <ligand>
        <name>substrate</name>
    </ligand>
</feature>
<feature type="binding site" evidence="11">
    <location>
        <position position="199"/>
    </location>
    <ligand>
        <name>FMN</name>
        <dbReference type="ChEBI" id="CHEBI:58210"/>
    </ligand>
</feature>
<dbReference type="GO" id="GO:1990663">
    <property type="term" value="F:dihydroorotate dehydrogenase (fumarate) activity"/>
    <property type="evidence" value="ECO:0007669"/>
    <property type="project" value="UniProtKB-EC"/>
</dbReference>
<dbReference type="FunFam" id="3.20.20.70:FF:000027">
    <property type="entry name" value="Dihydropyrimidine dehydrogenase [NADP(+)]"/>
    <property type="match status" value="1"/>
</dbReference>
<dbReference type="OrthoDB" id="9794954at2"/>
<dbReference type="GO" id="GO:0006207">
    <property type="term" value="P:'de novo' pyrimidine nucleobase biosynthetic process"/>
    <property type="evidence" value="ECO:0007669"/>
    <property type="project" value="InterPro"/>
</dbReference>
<dbReference type="Proteomes" id="UP000051451">
    <property type="component" value="Unassembled WGS sequence"/>
</dbReference>
<accession>A0A0R1VQ31</accession>
<dbReference type="AlphaFoldDB" id="A0A0R1VQ31"/>
<evidence type="ECO:0000313" key="13">
    <source>
        <dbReference type="EMBL" id="KRM07944.1"/>
    </source>
</evidence>
<reference evidence="13 14" key="1">
    <citation type="journal article" date="2015" name="Genome Announc.">
        <title>Expanding the biotechnology potential of lactobacilli through comparative genomics of 213 strains and associated genera.</title>
        <authorList>
            <person name="Sun Z."/>
            <person name="Harris H.M."/>
            <person name="McCann A."/>
            <person name="Guo C."/>
            <person name="Argimon S."/>
            <person name="Zhang W."/>
            <person name="Yang X."/>
            <person name="Jeffery I.B."/>
            <person name="Cooney J.C."/>
            <person name="Kagawa T.F."/>
            <person name="Liu W."/>
            <person name="Song Y."/>
            <person name="Salvetti E."/>
            <person name="Wrobel A."/>
            <person name="Rasinkangas P."/>
            <person name="Parkhill J."/>
            <person name="Rea M.C."/>
            <person name="O'Sullivan O."/>
            <person name="Ritari J."/>
            <person name="Douillard F.P."/>
            <person name="Paul Ross R."/>
            <person name="Yang R."/>
            <person name="Briner A.E."/>
            <person name="Felis G.E."/>
            <person name="de Vos W.M."/>
            <person name="Barrangou R."/>
            <person name="Klaenhammer T.R."/>
            <person name="Caufield P.W."/>
            <person name="Cui Y."/>
            <person name="Zhang H."/>
            <person name="O'Toole P.W."/>
        </authorList>
    </citation>
    <scope>NUCLEOTIDE SEQUENCE [LARGE SCALE GENOMIC DNA]</scope>
    <source>
        <strain evidence="13 14">DSM 18630</strain>
    </source>
</reference>
<evidence type="ECO:0000256" key="4">
    <source>
        <dbReference type="ARBA" id="ARBA00008008"/>
    </source>
</evidence>
<feature type="binding site" evidence="11">
    <location>
        <begin position="251"/>
        <end position="252"/>
    </location>
    <ligand>
        <name>FMN</name>
        <dbReference type="ChEBI" id="CHEBI:58210"/>
    </ligand>
</feature>
<gene>
    <name evidence="11" type="primary">pyrD</name>
    <name evidence="13" type="ORF">FC89_GL002053</name>
</gene>